<gene>
    <name evidence="5" type="ORF">NP493_563g04022</name>
</gene>
<protein>
    <recommendedName>
        <fullName evidence="4">Spondin-like TSP1 domain-containing protein</fullName>
    </recommendedName>
</protein>
<evidence type="ECO:0000313" key="6">
    <source>
        <dbReference type="Proteomes" id="UP001209878"/>
    </source>
</evidence>
<evidence type="ECO:0000313" key="5">
    <source>
        <dbReference type="EMBL" id="KAK2178091.1"/>
    </source>
</evidence>
<dbReference type="Pfam" id="PF19028">
    <property type="entry name" value="TSP1_spondin"/>
    <property type="match status" value="2"/>
</dbReference>
<evidence type="ECO:0000259" key="4">
    <source>
        <dbReference type="Pfam" id="PF19028"/>
    </source>
</evidence>
<feature type="domain" description="Spondin-like TSP1" evidence="4">
    <location>
        <begin position="382"/>
        <end position="441"/>
    </location>
</feature>
<comment type="caution">
    <text evidence="5">The sequence shown here is derived from an EMBL/GenBank/DDBJ whole genome shotgun (WGS) entry which is preliminary data.</text>
</comment>
<dbReference type="InterPro" id="IPR000884">
    <property type="entry name" value="TSP1_rpt"/>
</dbReference>
<dbReference type="PANTHER" id="PTHR11311:SF30">
    <property type="entry name" value="SPONDIN-LIKE TSP1 DOMAIN-CONTAINING PROTEIN"/>
    <property type="match status" value="1"/>
</dbReference>
<evidence type="ECO:0000256" key="2">
    <source>
        <dbReference type="ARBA" id="ARBA00023157"/>
    </source>
</evidence>
<name>A0AAD9NRP0_RIDPI</name>
<accession>A0AAD9NRP0</accession>
<keyword evidence="6" id="KW-1185">Reference proteome</keyword>
<dbReference type="Gene3D" id="2.20.100.10">
    <property type="entry name" value="Thrombospondin type-1 (TSP1) repeat"/>
    <property type="match status" value="4"/>
</dbReference>
<dbReference type="Proteomes" id="UP001209878">
    <property type="component" value="Unassembled WGS sequence"/>
</dbReference>
<dbReference type="AlphaFoldDB" id="A0AAD9NRP0"/>
<sequence length="1122" mass="127922">MKQPIDGTGLCLVTGALVECVGREWSRCSEAGCGPGGTQMRNIWCAHKTGWQTLDVNCVSDARPIDTQECFQVCDFHRFQFGWQVGNWSECRPKPGNGECDEVFGVQTRNISCVAKCDDGHVPSDDVCSYFRKRPIGETTCRLKCPESCIDKFRRYRLGNWTDCMPFSGKDARRIRELTAAIGHKRRTRVATLDGRMSVASPGSMFMRQRNVLEVTRGRGDRCPGLKEQRAVRLEDVREKCSKQRLRTNVFPHRQRLRTNVFPHRQRLRTNVFPHRQRLRTNVFPHRQRLRTNVFPHRQRLRTNVFPHRQRLRTNVFPHRQRLRTNVFPHRQRLRTNVFPHRQRLRTVDNNSLHQAPVADDHCARRAPDYVRTCSVPCRQDCLVSAWSQWSECLPRRCRLGRARIGAGYRMRSRRVLRDGLHGGATCPHQKETWPCSYEPCYRWNTTTVGDCRLKYDDMQCGQGFIARLSVCTNMHGTEVAATLCPDPRPATREVCRVPCPQDCVVSEWSDWSDCSRTCGLGRVAGFQQRKKEVIAIPGSGMTFVRTILIRLVAKASLHGEVRLQLSFMSTPTDGAPCPPQRLLLEKRACEEVPCFTYYWRTSQWEMCRTPGGRECGGGIQYRETVCHKSTGQKVGLKRCATAERPKSKRNCTVACPSECVVSTFTDWSACPVSCISDNSLETPLQQRRRFVLRPPTRADRPCPTLAESHVVCLGNDDEILPKEFCISQLGQMPEVARSCHVSCDVTMCSFSDWMEWGSCSARCGGVRVRLRVMEGSTDKIASCYDDVMYPLKEELRCTCASFTPYPVGPWSQECTRAVRFVDFVEEMCFLPCPRDCELSEWSSWSPCHVTGRCGTGVRKRSRYVVESSLDGGRDCPPLEDGEEYQSAPCSRPCDHFRWTASEWSECTALVTISKVNSCGPGLQSRIVRSTINDFADSCLRLRSFALKLCTLCTTYARQKYVYIRVQSVVVPHLITALFPSVQGCDKPTKTQRYRTVLRRPALGSGVKCPHVVESELSDLGVNFFKVNWQWSEWGACVLDPGVPCGRGLRKRHRQCLRTDGQATLEENCRQVSAWHECHIEEKACGYGTQRRNVTCQRHDGVVMDTGLCPEELRPQIARRRS</sequence>
<feature type="domain" description="Spondin-like TSP1" evidence="4">
    <location>
        <begin position="837"/>
        <end position="890"/>
    </location>
</feature>
<organism evidence="5 6">
    <name type="scientific">Ridgeia piscesae</name>
    <name type="common">Tubeworm</name>
    <dbReference type="NCBI Taxonomy" id="27915"/>
    <lineage>
        <taxon>Eukaryota</taxon>
        <taxon>Metazoa</taxon>
        <taxon>Spiralia</taxon>
        <taxon>Lophotrochozoa</taxon>
        <taxon>Annelida</taxon>
        <taxon>Polychaeta</taxon>
        <taxon>Sedentaria</taxon>
        <taxon>Canalipalpata</taxon>
        <taxon>Sabellida</taxon>
        <taxon>Siboglinidae</taxon>
        <taxon>Ridgeia</taxon>
    </lineage>
</organism>
<dbReference type="InterPro" id="IPR044004">
    <property type="entry name" value="TSP1_spondin_dom"/>
</dbReference>
<reference evidence="5" key="1">
    <citation type="journal article" date="2023" name="Mol. Biol. Evol.">
        <title>Third-Generation Sequencing Reveals the Adaptive Role of the Epigenome in Three Deep-Sea Polychaetes.</title>
        <authorList>
            <person name="Perez M."/>
            <person name="Aroh O."/>
            <person name="Sun Y."/>
            <person name="Lan Y."/>
            <person name="Juniper S.K."/>
            <person name="Young C.R."/>
            <person name="Angers B."/>
            <person name="Qian P.Y."/>
        </authorList>
    </citation>
    <scope>NUCLEOTIDE SEQUENCE</scope>
    <source>
        <strain evidence="5">R07B-5</strain>
    </source>
</reference>
<dbReference type="Pfam" id="PF00090">
    <property type="entry name" value="TSP_1"/>
    <property type="match status" value="4"/>
</dbReference>
<dbReference type="SUPFAM" id="SSF58113">
    <property type="entry name" value="Apolipoprotein A-I"/>
    <property type="match status" value="1"/>
</dbReference>
<dbReference type="Gene3D" id="1.20.120.20">
    <property type="entry name" value="Apolipoprotein"/>
    <property type="match status" value="1"/>
</dbReference>
<dbReference type="SUPFAM" id="SSF82895">
    <property type="entry name" value="TSP-1 type 1 repeat"/>
    <property type="match status" value="4"/>
</dbReference>
<dbReference type="PROSITE" id="PS50092">
    <property type="entry name" value="TSP1"/>
    <property type="match status" value="6"/>
</dbReference>
<dbReference type="EMBL" id="JAODUO010000563">
    <property type="protein sequence ID" value="KAK2178091.1"/>
    <property type="molecule type" value="Genomic_DNA"/>
</dbReference>
<evidence type="ECO:0000256" key="3">
    <source>
        <dbReference type="ARBA" id="ARBA00023180"/>
    </source>
</evidence>
<dbReference type="InterPro" id="IPR051418">
    <property type="entry name" value="Spondin/Thrombospondin_T1"/>
</dbReference>
<proteinExistence type="predicted"/>
<dbReference type="SMART" id="SM00209">
    <property type="entry name" value="TSP1"/>
    <property type="match status" value="9"/>
</dbReference>
<evidence type="ECO:0000256" key="1">
    <source>
        <dbReference type="ARBA" id="ARBA00022729"/>
    </source>
</evidence>
<dbReference type="PANTHER" id="PTHR11311">
    <property type="entry name" value="SPONDIN"/>
    <property type="match status" value="1"/>
</dbReference>
<keyword evidence="2" id="KW-1015">Disulfide bond</keyword>
<keyword evidence="3" id="KW-0325">Glycoprotein</keyword>
<keyword evidence="1" id="KW-0732">Signal</keyword>
<dbReference type="InterPro" id="IPR036383">
    <property type="entry name" value="TSP1_rpt_sf"/>
</dbReference>